<dbReference type="EMBL" id="HBUF01606810">
    <property type="protein sequence ID" value="CAG6777725.1"/>
    <property type="molecule type" value="Transcribed_RNA"/>
</dbReference>
<reference evidence="2" key="1">
    <citation type="submission" date="2021-05" db="EMBL/GenBank/DDBJ databases">
        <authorList>
            <person name="Alioto T."/>
            <person name="Alioto T."/>
            <person name="Gomez Garrido J."/>
        </authorList>
    </citation>
    <scope>NUCLEOTIDE SEQUENCE</scope>
</reference>
<feature type="signal peptide" evidence="1">
    <location>
        <begin position="1"/>
        <end position="18"/>
    </location>
</feature>
<dbReference type="EMBL" id="HBUF01269421">
    <property type="protein sequence ID" value="CAG6684822.1"/>
    <property type="molecule type" value="Transcribed_RNA"/>
</dbReference>
<keyword evidence="1" id="KW-0732">Signal</keyword>
<dbReference type="AlphaFoldDB" id="A0A8D8TGA0"/>
<dbReference type="EMBL" id="HBUF01340663">
    <property type="protein sequence ID" value="CAG6702829.1"/>
    <property type="molecule type" value="Transcribed_RNA"/>
</dbReference>
<evidence type="ECO:0000313" key="2">
    <source>
        <dbReference type="EMBL" id="CAG6684821.1"/>
    </source>
</evidence>
<dbReference type="EMBL" id="HBUF01340661">
    <property type="protein sequence ID" value="CAG6702824.1"/>
    <property type="molecule type" value="Transcribed_RNA"/>
</dbReference>
<dbReference type="PANTHER" id="PTHR47890:SF1">
    <property type="entry name" value="LD24308P"/>
    <property type="match status" value="1"/>
</dbReference>
<protein>
    <submittedName>
        <fullName evidence="2">Uncharacterized protein</fullName>
    </submittedName>
</protein>
<sequence length="691" mass="78515">MELRIGLLVCLCLHSVQPFGFDDLETIFSITESTVTTLAKVPELAEFAENAGGSHDGIALPFSKTQRQLIPMFKKFAEVTNILRKVDHNVREGNMHTLSTLQQNLPVAFRYEMKLDSIEDTITLMDLYYQNFLAYTDLAQVQMQDSNLLDESLKSDPPANLKFDKFTLEDFAVSLTSHVPTSVRGLMERINEMVVPSSQNSAVRVFMRDGLFDTILKFLDELDNSICGTEMSPQQLIYNLYSSLQVTQVKAYVMMQFAWTLLHLYGKGNFTTETETLQVQFKQRLVNQMDTVKTAMGKADTVVYKCDPKVHVEGQTYAQLTQLLQGFLINEVDMNPKTSCTDNCGTYKLVNRQYGCFDNQFCARQKRCDGTIQNCQFYDADMTLCPSTGNASTTRRYDWIEYENGITLGKKSHCKSFQDKVDSWWRFWYHCSYCMCLCDARYSSTSHRYWSLRPVQSDIGQNKIIVGIRFIKLNKVVHIQIRQATLLPKLLLNTTTAEWVPVSKIDVGDNKRTVEGLDYHKMTYEKRALDLDDVILPAKYLVTGVQFRMLGSHLNLEIQGTAFNYETGQLEKGLHHKQSNDNTDVSENPRTQLNLDNLDVSTSSPSPSTPNPLRNSFILFTHSSLEDDVAQTTLPFIDIQPVSTTPLSPLSGVGVYHKGTPGYGGFVAPRLFTFDPTQYVVESEVRLEEQK</sequence>
<dbReference type="PANTHER" id="PTHR47890">
    <property type="entry name" value="LD24308P"/>
    <property type="match status" value="1"/>
</dbReference>
<evidence type="ECO:0000256" key="1">
    <source>
        <dbReference type="SAM" id="SignalP"/>
    </source>
</evidence>
<dbReference type="InterPro" id="IPR032062">
    <property type="entry name" value="DUF4803"/>
</dbReference>
<feature type="chain" id="PRO_5036262134" evidence="1">
    <location>
        <begin position="19"/>
        <end position="691"/>
    </location>
</feature>
<dbReference type="Pfam" id="PF16061">
    <property type="entry name" value="DUF4803"/>
    <property type="match status" value="1"/>
</dbReference>
<proteinExistence type="predicted"/>
<dbReference type="EMBL" id="HBUF01269420">
    <property type="protein sequence ID" value="CAG6684821.1"/>
    <property type="molecule type" value="Transcribed_RNA"/>
</dbReference>
<name>A0A8D8TGA0_9HEMI</name>
<accession>A0A8D8TGA0</accession>
<organism evidence="2">
    <name type="scientific">Cacopsylla melanoneura</name>
    <dbReference type="NCBI Taxonomy" id="428564"/>
    <lineage>
        <taxon>Eukaryota</taxon>
        <taxon>Metazoa</taxon>
        <taxon>Ecdysozoa</taxon>
        <taxon>Arthropoda</taxon>
        <taxon>Hexapoda</taxon>
        <taxon>Insecta</taxon>
        <taxon>Pterygota</taxon>
        <taxon>Neoptera</taxon>
        <taxon>Paraneoptera</taxon>
        <taxon>Hemiptera</taxon>
        <taxon>Sternorrhyncha</taxon>
        <taxon>Psylloidea</taxon>
        <taxon>Psyllidae</taxon>
        <taxon>Psyllinae</taxon>
        <taxon>Cacopsylla</taxon>
    </lineage>
</organism>